<gene>
    <name evidence="8" type="ORF">DME_LOCUS7946</name>
</gene>
<keyword evidence="5" id="KW-0560">Oxidoreductase</keyword>
<dbReference type="Gene3D" id="3.20.20.70">
    <property type="entry name" value="Aldolase class I"/>
    <property type="match status" value="1"/>
</dbReference>
<evidence type="ECO:0000256" key="1">
    <source>
        <dbReference type="ARBA" id="ARBA00001917"/>
    </source>
</evidence>
<protein>
    <submittedName>
        <fullName evidence="11">MTS domain-containing protein</fullName>
    </submittedName>
</protein>
<evidence type="ECO:0000313" key="10">
    <source>
        <dbReference type="Proteomes" id="UP000274756"/>
    </source>
</evidence>
<reference evidence="11" key="1">
    <citation type="submission" date="2017-02" db="UniProtKB">
        <authorList>
            <consortium name="WormBaseParasite"/>
        </authorList>
    </citation>
    <scope>IDENTIFICATION</scope>
</reference>
<evidence type="ECO:0000313" key="11">
    <source>
        <dbReference type="WBParaSite" id="DME_0000394101-mRNA-1"/>
    </source>
</evidence>
<dbReference type="InterPro" id="IPR035587">
    <property type="entry name" value="DUS-like_FMN-bd"/>
</dbReference>
<dbReference type="GO" id="GO:0050660">
    <property type="term" value="F:flavin adenine dinucleotide binding"/>
    <property type="evidence" value="ECO:0007669"/>
    <property type="project" value="InterPro"/>
</dbReference>
<dbReference type="GO" id="GO:0032259">
    <property type="term" value="P:methylation"/>
    <property type="evidence" value="ECO:0007669"/>
    <property type="project" value="InterPro"/>
</dbReference>
<dbReference type="CDD" id="cd02440">
    <property type="entry name" value="AdoMet_MTases"/>
    <property type="match status" value="1"/>
</dbReference>
<dbReference type="AlphaFoldDB" id="A0A0N4U9Z6"/>
<dbReference type="STRING" id="318479.A0A0N4U9Z6"/>
<dbReference type="Gene3D" id="3.40.50.150">
    <property type="entry name" value="Vaccinia Virus protein VP39"/>
    <property type="match status" value="1"/>
</dbReference>
<accession>A0A0N4U9Z6</accession>
<evidence type="ECO:0000259" key="6">
    <source>
        <dbReference type="Pfam" id="PF01207"/>
    </source>
</evidence>
<comment type="cofactor">
    <cofactor evidence="1">
        <name>FMN</name>
        <dbReference type="ChEBI" id="CHEBI:58210"/>
    </cofactor>
</comment>
<keyword evidence="10" id="KW-1185">Reference proteome</keyword>
<evidence type="ECO:0000256" key="2">
    <source>
        <dbReference type="ARBA" id="ARBA00022630"/>
    </source>
</evidence>
<name>A0A0N4U9Z6_DRAME</name>
<dbReference type="InterPro" id="IPR029063">
    <property type="entry name" value="SAM-dependent_MTases_sf"/>
</dbReference>
<dbReference type="GO" id="GO:0017150">
    <property type="term" value="F:tRNA dihydrouridine synthase activity"/>
    <property type="evidence" value="ECO:0007669"/>
    <property type="project" value="InterPro"/>
</dbReference>
<dbReference type="InterPro" id="IPR013785">
    <property type="entry name" value="Aldolase_TIM"/>
</dbReference>
<sequence>MKRRKFEWFLSELNDFDSPKLQLEQYSTNPQLAVDILYAVENDGRINGKYIADLGCGCGFLLLGASRIGASYCLGIDIDIDALEICRRNIEENEFENEMIDLLQLDVIRDISAVQTSFDTVLMNPPFGTKNNEGIDLKFVEAGLSLIDEGGYLYSLHKTSTRSYILRQGDKWNVIVKCIAELRWDLPATYKHHKKNFVDIATGVKEYDIYAGERSLITSKEFLAANRCLVNINEDCKRLDMDKVPILVAAPMVRYSKLPFRSLVRLYCADLAYTPMIYAKSFIASEICRNVEYTTCNGDSPTIVQFASNHPEEFATAAEFIHRYSDGIDLNCGCPKSGVTSEGYGSKLLSDPEVIADMIAVTRRRINDPHFAISVKIRLRADLRETVELCHRAQRAGVSYITVHGRTPDQRAEPADYDAIRLIKSALDIPVIANGGIKSYQQALTVAKYTNADGIMVANGLLENPAMFAGHKYTPIQCVKDWLDISLKYGCPYDLFHHQLIFMLRSVLSVPQRTIFNDLSSFPAVLDFLSEAGID</sequence>
<dbReference type="Proteomes" id="UP000038040">
    <property type="component" value="Unplaced"/>
</dbReference>
<evidence type="ECO:0000256" key="3">
    <source>
        <dbReference type="ARBA" id="ARBA00022643"/>
    </source>
</evidence>
<dbReference type="SUPFAM" id="SSF53335">
    <property type="entry name" value="S-adenosyl-L-methionine-dependent methyltransferases"/>
    <property type="match status" value="1"/>
</dbReference>
<dbReference type="GO" id="GO:0008757">
    <property type="term" value="F:S-adenosylmethionine-dependent methyltransferase activity"/>
    <property type="evidence" value="ECO:0007669"/>
    <property type="project" value="UniProtKB-ARBA"/>
</dbReference>
<dbReference type="InterPro" id="IPR018517">
    <property type="entry name" value="tRNA_hU_synthase_CS"/>
</dbReference>
<evidence type="ECO:0000259" key="7">
    <source>
        <dbReference type="Pfam" id="PF05175"/>
    </source>
</evidence>
<dbReference type="CDD" id="cd02801">
    <property type="entry name" value="DUS_like_FMN"/>
    <property type="match status" value="1"/>
</dbReference>
<keyword evidence="2" id="KW-0285">Flavoprotein</keyword>
<dbReference type="Pfam" id="PF01207">
    <property type="entry name" value="Dus"/>
    <property type="match status" value="1"/>
</dbReference>
<dbReference type="PROSITE" id="PS00092">
    <property type="entry name" value="N6_MTASE"/>
    <property type="match status" value="1"/>
</dbReference>
<evidence type="ECO:0000313" key="9">
    <source>
        <dbReference type="Proteomes" id="UP000038040"/>
    </source>
</evidence>
<keyword evidence="3" id="KW-0288">FMN</keyword>
<evidence type="ECO:0000256" key="4">
    <source>
        <dbReference type="ARBA" id="ARBA00022694"/>
    </source>
</evidence>
<dbReference type="GO" id="GO:0003676">
    <property type="term" value="F:nucleic acid binding"/>
    <property type="evidence" value="ECO:0007669"/>
    <property type="project" value="InterPro"/>
</dbReference>
<organism evidence="9 11">
    <name type="scientific">Dracunculus medinensis</name>
    <name type="common">Guinea worm</name>
    <dbReference type="NCBI Taxonomy" id="318479"/>
    <lineage>
        <taxon>Eukaryota</taxon>
        <taxon>Metazoa</taxon>
        <taxon>Ecdysozoa</taxon>
        <taxon>Nematoda</taxon>
        <taxon>Chromadorea</taxon>
        <taxon>Rhabditida</taxon>
        <taxon>Spirurina</taxon>
        <taxon>Dracunculoidea</taxon>
        <taxon>Dracunculidae</taxon>
        <taxon>Dracunculus</taxon>
    </lineage>
</organism>
<proteinExistence type="predicted"/>
<dbReference type="InterPro" id="IPR007848">
    <property type="entry name" value="Small_mtfrase_dom"/>
</dbReference>
<dbReference type="SUPFAM" id="SSF51395">
    <property type="entry name" value="FMN-linked oxidoreductases"/>
    <property type="match status" value="1"/>
</dbReference>
<dbReference type="PANTHER" id="PTHR11082">
    <property type="entry name" value="TRNA-DIHYDROURIDINE SYNTHASE"/>
    <property type="match status" value="1"/>
</dbReference>
<keyword evidence="4" id="KW-0819">tRNA processing</keyword>
<dbReference type="PROSITE" id="PS01136">
    <property type="entry name" value="UPF0034"/>
    <property type="match status" value="1"/>
</dbReference>
<dbReference type="InterPro" id="IPR002052">
    <property type="entry name" value="DNA_methylase_N6_adenine_CS"/>
</dbReference>
<dbReference type="OrthoDB" id="9977870at2759"/>
<dbReference type="Pfam" id="PF05175">
    <property type="entry name" value="MTS"/>
    <property type="match status" value="1"/>
</dbReference>
<reference evidence="8 10" key="2">
    <citation type="submission" date="2018-11" db="EMBL/GenBank/DDBJ databases">
        <authorList>
            <consortium name="Pathogen Informatics"/>
        </authorList>
    </citation>
    <scope>NUCLEOTIDE SEQUENCE [LARGE SCALE GENOMIC DNA]</scope>
</reference>
<dbReference type="PANTHER" id="PTHR11082:SF31">
    <property type="entry name" value="TRNA-DIHYDROURIDINE(20A_20B) SYNTHASE [NAD(P)+]-LIKE"/>
    <property type="match status" value="1"/>
</dbReference>
<feature type="domain" description="Methyltransferase small" evidence="7">
    <location>
        <begin position="48"/>
        <end position="155"/>
    </location>
</feature>
<dbReference type="WBParaSite" id="DME_0000394101-mRNA-1">
    <property type="protein sequence ID" value="DME_0000394101-mRNA-1"/>
    <property type="gene ID" value="DME_0000394101"/>
</dbReference>
<evidence type="ECO:0000256" key="5">
    <source>
        <dbReference type="ARBA" id="ARBA00023002"/>
    </source>
</evidence>
<dbReference type="EMBL" id="UYYG01001164">
    <property type="protein sequence ID" value="VDN57973.1"/>
    <property type="molecule type" value="Genomic_DNA"/>
</dbReference>
<dbReference type="Proteomes" id="UP000274756">
    <property type="component" value="Unassembled WGS sequence"/>
</dbReference>
<evidence type="ECO:0000313" key="8">
    <source>
        <dbReference type="EMBL" id="VDN57973.1"/>
    </source>
</evidence>
<feature type="domain" description="DUS-like FMN-binding" evidence="6">
    <location>
        <begin position="249"/>
        <end position="474"/>
    </location>
</feature>